<feature type="transmembrane region" description="Helical" evidence="1">
    <location>
        <begin position="67"/>
        <end position="88"/>
    </location>
</feature>
<keyword evidence="1" id="KW-1133">Transmembrane helix</keyword>
<accession>X0Y3A2</accession>
<protein>
    <submittedName>
        <fullName evidence="2">Uncharacterized protein</fullName>
    </submittedName>
</protein>
<proteinExistence type="predicted"/>
<name>X0Y3A2_9ZZZZ</name>
<keyword evidence="1" id="KW-0812">Transmembrane</keyword>
<dbReference type="EMBL" id="BARS01041202">
    <property type="protein sequence ID" value="GAG41837.1"/>
    <property type="molecule type" value="Genomic_DNA"/>
</dbReference>
<dbReference type="AlphaFoldDB" id="X0Y3A2"/>
<gene>
    <name evidence="2" type="ORF">S01H1_62694</name>
</gene>
<keyword evidence="1" id="KW-0472">Membrane</keyword>
<reference evidence="2" key="1">
    <citation type="journal article" date="2014" name="Front. Microbiol.">
        <title>High frequency of phylogenetically diverse reductive dehalogenase-homologous genes in deep subseafloor sedimentary metagenomes.</title>
        <authorList>
            <person name="Kawai M."/>
            <person name="Futagami T."/>
            <person name="Toyoda A."/>
            <person name="Takaki Y."/>
            <person name="Nishi S."/>
            <person name="Hori S."/>
            <person name="Arai W."/>
            <person name="Tsubouchi T."/>
            <person name="Morono Y."/>
            <person name="Uchiyama I."/>
            <person name="Ito T."/>
            <person name="Fujiyama A."/>
            <person name="Inagaki F."/>
            <person name="Takami H."/>
        </authorList>
    </citation>
    <scope>NUCLEOTIDE SEQUENCE</scope>
    <source>
        <strain evidence="2">Expedition CK06-06</strain>
    </source>
</reference>
<evidence type="ECO:0000313" key="2">
    <source>
        <dbReference type="EMBL" id="GAG41837.1"/>
    </source>
</evidence>
<evidence type="ECO:0000256" key="1">
    <source>
        <dbReference type="SAM" id="Phobius"/>
    </source>
</evidence>
<sequence>VDEIVLREVNIDSGLRTEKISLTPTKMRFLGVINGDSEIELLREQWDIHRITRNLADWVLEITRSKIAIWIFIILALYLVTSIALVLITNLPAK</sequence>
<feature type="non-terminal residue" evidence="2">
    <location>
        <position position="1"/>
    </location>
</feature>
<comment type="caution">
    <text evidence="2">The sequence shown here is derived from an EMBL/GenBank/DDBJ whole genome shotgun (WGS) entry which is preliminary data.</text>
</comment>
<organism evidence="2">
    <name type="scientific">marine sediment metagenome</name>
    <dbReference type="NCBI Taxonomy" id="412755"/>
    <lineage>
        <taxon>unclassified sequences</taxon>
        <taxon>metagenomes</taxon>
        <taxon>ecological metagenomes</taxon>
    </lineage>
</organism>